<dbReference type="EMBL" id="JYDJ01000404">
    <property type="protein sequence ID" value="KRX35859.1"/>
    <property type="molecule type" value="Genomic_DNA"/>
</dbReference>
<organism evidence="1 2">
    <name type="scientific">Trichinella murrelli</name>
    <dbReference type="NCBI Taxonomy" id="144512"/>
    <lineage>
        <taxon>Eukaryota</taxon>
        <taxon>Metazoa</taxon>
        <taxon>Ecdysozoa</taxon>
        <taxon>Nematoda</taxon>
        <taxon>Enoplea</taxon>
        <taxon>Dorylaimia</taxon>
        <taxon>Trichinellida</taxon>
        <taxon>Trichinellidae</taxon>
        <taxon>Trichinella</taxon>
    </lineage>
</organism>
<evidence type="ECO:0000313" key="1">
    <source>
        <dbReference type="EMBL" id="KRX35859.1"/>
    </source>
</evidence>
<keyword evidence="2" id="KW-1185">Reference proteome</keyword>
<proteinExistence type="predicted"/>
<gene>
    <name evidence="1" type="ORF">T05_12547</name>
</gene>
<sequence>MEGSHKLRCLCHRYRLLPLPLCSGLASGKDRLFQRWRVLQGQGTVGTTANHSARASDDCNAERWTATKKDDNLTVLNQQANMVGSVEASH</sequence>
<evidence type="ECO:0000313" key="2">
    <source>
        <dbReference type="Proteomes" id="UP000055048"/>
    </source>
</evidence>
<dbReference type="Proteomes" id="UP000055048">
    <property type="component" value="Unassembled WGS sequence"/>
</dbReference>
<name>A0A0V0TBC9_9BILA</name>
<accession>A0A0V0TBC9</accession>
<reference evidence="1 2" key="1">
    <citation type="submission" date="2015-01" db="EMBL/GenBank/DDBJ databases">
        <title>Evolution of Trichinella species and genotypes.</title>
        <authorList>
            <person name="Korhonen P.K."/>
            <person name="Edoardo P."/>
            <person name="Giuseppe L.R."/>
            <person name="Gasser R.B."/>
        </authorList>
    </citation>
    <scope>NUCLEOTIDE SEQUENCE [LARGE SCALE GENOMIC DNA]</scope>
    <source>
        <strain evidence="1">ISS417</strain>
    </source>
</reference>
<dbReference type="AlphaFoldDB" id="A0A0V0TBC9"/>
<comment type="caution">
    <text evidence="1">The sequence shown here is derived from an EMBL/GenBank/DDBJ whole genome shotgun (WGS) entry which is preliminary data.</text>
</comment>
<protein>
    <submittedName>
        <fullName evidence="1">Uncharacterized protein</fullName>
    </submittedName>
</protein>